<sequence length="217" mass="25546">MIQTNTRFEIGLNIHLLSFSLPKDIIKDKDDVRVSITTMPDEIKQHFHVQGKKMNHSNHIFSLNITNQTKHIILVFRKKSFLNENPIIASVTIHTKDFPKIPQTLDQLCSGIINTDVKKINIYYPLQKQIQEMRELNPKIAHKTDEELRKEIKRKVLGYMEIQLSFTAPYVDYKVDEKKNDKSSHKKNNIFKNKKYEKKGNYEKLTDENPYGNYSLL</sequence>
<name>A0ABR2JDF3_9EUKA</name>
<evidence type="ECO:0000313" key="2">
    <source>
        <dbReference type="Proteomes" id="UP001470230"/>
    </source>
</evidence>
<comment type="caution">
    <text evidence="1">The sequence shown here is derived from an EMBL/GenBank/DDBJ whole genome shotgun (WGS) entry which is preliminary data.</text>
</comment>
<keyword evidence="2" id="KW-1185">Reference proteome</keyword>
<dbReference type="EMBL" id="JAPFFF010000012">
    <property type="protein sequence ID" value="KAK8875975.1"/>
    <property type="molecule type" value="Genomic_DNA"/>
</dbReference>
<protein>
    <recommendedName>
        <fullName evidence="3">MSP domain-containing protein</fullName>
    </recommendedName>
</protein>
<dbReference type="Proteomes" id="UP001470230">
    <property type="component" value="Unassembled WGS sequence"/>
</dbReference>
<gene>
    <name evidence="1" type="ORF">M9Y10_006156</name>
</gene>
<evidence type="ECO:0008006" key="3">
    <source>
        <dbReference type="Google" id="ProtNLM"/>
    </source>
</evidence>
<evidence type="ECO:0000313" key="1">
    <source>
        <dbReference type="EMBL" id="KAK8875975.1"/>
    </source>
</evidence>
<accession>A0ABR2JDF3</accession>
<proteinExistence type="predicted"/>
<organism evidence="1 2">
    <name type="scientific">Tritrichomonas musculus</name>
    <dbReference type="NCBI Taxonomy" id="1915356"/>
    <lineage>
        <taxon>Eukaryota</taxon>
        <taxon>Metamonada</taxon>
        <taxon>Parabasalia</taxon>
        <taxon>Tritrichomonadida</taxon>
        <taxon>Tritrichomonadidae</taxon>
        <taxon>Tritrichomonas</taxon>
    </lineage>
</organism>
<reference evidence="1 2" key="1">
    <citation type="submission" date="2024-04" db="EMBL/GenBank/DDBJ databases">
        <title>Tritrichomonas musculus Genome.</title>
        <authorList>
            <person name="Alves-Ferreira E."/>
            <person name="Grigg M."/>
            <person name="Lorenzi H."/>
            <person name="Galac M."/>
        </authorList>
    </citation>
    <scope>NUCLEOTIDE SEQUENCE [LARGE SCALE GENOMIC DNA]</scope>
    <source>
        <strain evidence="1 2">EAF2021</strain>
    </source>
</reference>